<keyword evidence="3" id="KW-1185">Reference proteome</keyword>
<dbReference type="SUPFAM" id="SSF55154">
    <property type="entry name" value="CYTH-like phosphatases"/>
    <property type="match status" value="1"/>
</dbReference>
<evidence type="ECO:0000313" key="2">
    <source>
        <dbReference type="EMBL" id="AZS36284.1"/>
    </source>
</evidence>
<evidence type="ECO:0000259" key="1">
    <source>
        <dbReference type="Pfam" id="PF09359"/>
    </source>
</evidence>
<sequence>MTATLDLSRFEGIDLERLIADAALQTRVDRKYVLTRDAAARVVASLDARTLVLDTAGARSFRYESVYFDTPDLLSFRMAAQPRRRRFKLRTRTYLDSRTAFLELKTRGARSATVKDRVEYPASDRRRLTEMARDYAAEGLDSIGVGGRRADDLGVRLTTRYRRATFVSADRAARATVDVDLEWDDVAGPVLTTPHLVILETKSPAAASDVDRVLWRAGHRPVSISKYATGMAALHPHLPRNKWARLLRGPFAGALLHSPDSVRSPITRKEETSCADAA</sequence>
<name>A0A3S9W8F7_9MICO</name>
<dbReference type="AlphaFoldDB" id="A0A3S9W8F7"/>
<dbReference type="Proteomes" id="UP000276888">
    <property type="component" value="Chromosome"/>
</dbReference>
<dbReference type="EMBL" id="CP031423">
    <property type="protein sequence ID" value="AZS36284.1"/>
    <property type="molecule type" value="Genomic_DNA"/>
</dbReference>
<accession>A0A3S9W8F7</accession>
<dbReference type="RefSeq" id="WP_127094998.1">
    <property type="nucleotide sequence ID" value="NZ_CP031423.1"/>
</dbReference>
<reference evidence="2 3" key="1">
    <citation type="submission" date="2018-08" db="EMBL/GenBank/DDBJ databases">
        <title>Microbacterium lemovicicum sp. nov., a bacterium isolated from a natural uranium-rich soil.</title>
        <authorList>
            <person name="ORTET P."/>
        </authorList>
    </citation>
    <scope>NUCLEOTIDE SEQUENCE [LARGE SCALE GENOMIC DNA]</scope>
    <source>
        <strain evidence="2 3">Viu22</strain>
    </source>
</reference>
<dbReference type="InterPro" id="IPR018966">
    <property type="entry name" value="VTC_domain"/>
</dbReference>
<evidence type="ECO:0000313" key="3">
    <source>
        <dbReference type="Proteomes" id="UP000276888"/>
    </source>
</evidence>
<dbReference type="InterPro" id="IPR042267">
    <property type="entry name" value="VTC_sf"/>
</dbReference>
<dbReference type="GO" id="GO:0006799">
    <property type="term" value="P:polyphosphate biosynthetic process"/>
    <property type="evidence" value="ECO:0007669"/>
    <property type="project" value="UniProtKB-ARBA"/>
</dbReference>
<dbReference type="Gene3D" id="3.20.100.30">
    <property type="entry name" value="VTC, catalytic tunnel domain"/>
    <property type="match status" value="1"/>
</dbReference>
<dbReference type="OrthoDB" id="148766at2"/>
<dbReference type="InterPro" id="IPR033469">
    <property type="entry name" value="CYTH-like_dom_sf"/>
</dbReference>
<proteinExistence type="predicted"/>
<gene>
    <name evidence="2" type="ORF">CVS47_00885</name>
</gene>
<dbReference type="CDD" id="cd07750">
    <property type="entry name" value="PolyPPase_VTC_like"/>
    <property type="match status" value="1"/>
</dbReference>
<dbReference type="KEGG" id="mlv:CVS47_00885"/>
<dbReference type="Pfam" id="PF09359">
    <property type="entry name" value="VTC"/>
    <property type="match status" value="1"/>
</dbReference>
<organism evidence="2 3">
    <name type="scientific">Microbacterium lemovicicum</name>
    <dbReference type="NCBI Taxonomy" id="1072463"/>
    <lineage>
        <taxon>Bacteria</taxon>
        <taxon>Bacillati</taxon>
        <taxon>Actinomycetota</taxon>
        <taxon>Actinomycetes</taxon>
        <taxon>Micrococcales</taxon>
        <taxon>Microbacteriaceae</taxon>
        <taxon>Microbacterium</taxon>
    </lineage>
</organism>
<feature type="domain" description="VTC" evidence="1">
    <location>
        <begin position="27"/>
        <end position="235"/>
    </location>
</feature>
<protein>
    <recommendedName>
        <fullName evidence="1">VTC domain-containing protein</fullName>
    </recommendedName>
</protein>